<sequence length="82" mass="9202">MSWPGTNHTTKQMGKDSVTDHLKDIKDDVKDAAKDAKDEIVDRTKDAKETVSDKAKELKDKMTKEKETDTVGVKLAVEREKA</sequence>
<evidence type="ECO:0000313" key="3">
    <source>
        <dbReference type="EMBL" id="KAG9393658.1"/>
    </source>
</evidence>
<keyword evidence="1" id="KW-0175">Coiled coil</keyword>
<protein>
    <submittedName>
        <fullName evidence="3">Uncharacterized protein</fullName>
    </submittedName>
</protein>
<evidence type="ECO:0000256" key="2">
    <source>
        <dbReference type="SAM" id="MobiDB-lite"/>
    </source>
</evidence>
<feature type="compositionally biased region" description="Basic and acidic residues" evidence="2">
    <location>
        <begin position="13"/>
        <end position="22"/>
    </location>
</feature>
<gene>
    <name evidence="3" type="ORF">J8273_4777</name>
</gene>
<feature type="coiled-coil region" evidence="1">
    <location>
        <begin position="41"/>
        <end position="68"/>
    </location>
</feature>
<feature type="compositionally biased region" description="Polar residues" evidence="2">
    <location>
        <begin position="1"/>
        <end position="12"/>
    </location>
</feature>
<accession>A0A8J6ATF5</accession>
<keyword evidence="4" id="KW-1185">Reference proteome</keyword>
<dbReference type="EMBL" id="JAHDYR010000021">
    <property type="protein sequence ID" value="KAG9393658.1"/>
    <property type="molecule type" value="Genomic_DNA"/>
</dbReference>
<evidence type="ECO:0000313" key="4">
    <source>
        <dbReference type="Proteomes" id="UP000717585"/>
    </source>
</evidence>
<organism evidence="3 4">
    <name type="scientific">Carpediemonas membranifera</name>
    <dbReference type="NCBI Taxonomy" id="201153"/>
    <lineage>
        <taxon>Eukaryota</taxon>
        <taxon>Metamonada</taxon>
        <taxon>Carpediemonas-like organisms</taxon>
        <taxon>Carpediemonas</taxon>
    </lineage>
</organism>
<dbReference type="Gene3D" id="6.10.140.1430">
    <property type="match status" value="1"/>
</dbReference>
<feature type="region of interest" description="Disordered" evidence="2">
    <location>
        <begin position="1"/>
        <end position="22"/>
    </location>
</feature>
<name>A0A8J6ATF5_9EUKA</name>
<evidence type="ECO:0000256" key="1">
    <source>
        <dbReference type="SAM" id="Coils"/>
    </source>
</evidence>
<comment type="caution">
    <text evidence="3">The sequence shown here is derived from an EMBL/GenBank/DDBJ whole genome shotgun (WGS) entry which is preliminary data.</text>
</comment>
<proteinExistence type="predicted"/>
<dbReference type="Proteomes" id="UP000717585">
    <property type="component" value="Unassembled WGS sequence"/>
</dbReference>
<reference evidence="3" key="1">
    <citation type="submission" date="2021-05" db="EMBL/GenBank/DDBJ databases">
        <title>A free-living protist that lacks canonical eukaryotic 1 DNA replication and segregation systems.</title>
        <authorList>
            <person name="Salas-Leiva D.E."/>
            <person name="Tromer E.C."/>
            <person name="Curtis B.A."/>
            <person name="Jerlstrom-Hultqvist J."/>
            <person name="Kolisko M."/>
            <person name="Yi Z."/>
            <person name="Salas-Leiva J.S."/>
            <person name="Gallot-Lavallee L."/>
            <person name="Kops G.J.P.L."/>
            <person name="Archibald J.M."/>
            <person name="Simpson A.G.B."/>
            <person name="Roger A.J."/>
        </authorList>
    </citation>
    <scope>NUCLEOTIDE SEQUENCE</scope>
    <source>
        <strain evidence="3">BICM</strain>
    </source>
</reference>
<dbReference type="AlphaFoldDB" id="A0A8J6ATF5"/>